<dbReference type="OrthoDB" id="27041at2759"/>
<dbReference type="Proteomes" id="UP001152320">
    <property type="component" value="Chromosome 19"/>
</dbReference>
<dbReference type="InterPro" id="IPR008967">
    <property type="entry name" value="p53-like_TF_DNA-bd_sf"/>
</dbReference>
<dbReference type="Pfam" id="PF05224">
    <property type="entry name" value="NDT80_PhoG"/>
    <property type="match status" value="1"/>
</dbReference>
<gene>
    <name evidence="4" type="ORF">HOLleu_35890</name>
</gene>
<dbReference type="AlphaFoldDB" id="A0A9Q0YL67"/>
<evidence type="ECO:0000313" key="4">
    <source>
        <dbReference type="EMBL" id="KAJ8023441.1"/>
    </source>
</evidence>
<dbReference type="InterPro" id="IPR051577">
    <property type="entry name" value="MRF-like"/>
</dbReference>
<dbReference type="PANTHER" id="PTHR13029:SF18">
    <property type="entry name" value="MYELIN REGULATORY FACTOR HOMOLOG 1"/>
    <property type="match status" value="1"/>
</dbReference>
<name>A0A9Q0YL67_HOLLE</name>
<keyword evidence="1 2" id="KW-0238">DNA-binding</keyword>
<organism evidence="4 5">
    <name type="scientific">Holothuria leucospilota</name>
    <name type="common">Black long sea cucumber</name>
    <name type="synonym">Mertensiothuria leucospilota</name>
    <dbReference type="NCBI Taxonomy" id="206669"/>
    <lineage>
        <taxon>Eukaryota</taxon>
        <taxon>Metazoa</taxon>
        <taxon>Echinodermata</taxon>
        <taxon>Eleutherozoa</taxon>
        <taxon>Echinozoa</taxon>
        <taxon>Holothuroidea</taxon>
        <taxon>Aspidochirotacea</taxon>
        <taxon>Aspidochirotida</taxon>
        <taxon>Holothuriidae</taxon>
        <taxon>Holothuria</taxon>
    </lineage>
</organism>
<dbReference type="GO" id="GO:0003700">
    <property type="term" value="F:DNA-binding transcription factor activity"/>
    <property type="evidence" value="ECO:0007669"/>
    <property type="project" value="UniProtKB-UniRule"/>
</dbReference>
<reference evidence="4" key="1">
    <citation type="submission" date="2021-10" db="EMBL/GenBank/DDBJ databases">
        <title>Tropical sea cucumber genome reveals ecological adaptation and Cuvierian tubules defense mechanism.</title>
        <authorList>
            <person name="Chen T."/>
        </authorList>
    </citation>
    <scope>NUCLEOTIDE SEQUENCE</scope>
    <source>
        <strain evidence="4">Nanhai2018</strain>
        <tissue evidence="4">Muscle</tissue>
    </source>
</reference>
<evidence type="ECO:0000313" key="5">
    <source>
        <dbReference type="Proteomes" id="UP001152320"/>
    </source>
</evidence>
<dbReference type="PANTHER" id="PTHR13029">
    <property type="match status" value="1"/>
</dbReference>
<proteinExistence type="predicted"/>
<evidence type="ECO:0000256" key="2">
    <source>
        <dbReference type="PROSITE-ProRule" id="PRU00850"/>
    </source>
</evidence>
<dbReference type="GO" id="GO:0043565">
    <property type="term" value="F:sequence-specific DNA binding"/>
    <property type="evidence" value="ECO:0007669"/>
    <property type="project" value="TreeGrafter"/>
</dbReference>
<sequence length="106" mass="12131">MTCLCFFRMELRPNEITKATVGRLHFSETTSNNMRKKGKPNPDQRYFMLVVGVHAHTDNGHYPIASHVSERIIVRASNPGQFESDVDNMWQRGTVQDSVFHPVSLN</sequence>
<keyword evidence="5" id="KW-1185">Reference proteome</keyword>
<dbReference type="EMBL" id="JAIZAY010000019">
    <property type="protein sequence ID" value="KAJ8023441.1"/>
    <property type="molecule type" value="Genomic_DNA"/>
</dbReference>
<dbReference type="FunFam" id="2.60.40.1390:FF:000001">
    <property type="entry name" value="Myelin gene regulatory factor"/>
    <property type="match status" value="1"/>
</dbReference>
<feature type="domain" description="NDT80" evidence="3">
    <location>
        <begin position="1"/>
        <end position="86"/>
    </location>
</feature>
<comment type="caution">
    <text evidence="4">The sequence shown here is derived from an EMBL/GenBank/DDBJ whole genome shotgun (WGS) entry which is preliminary data.</text>
</comment>
<dbReference type="InterPro" id="IPR037141">
    <property type="entry name" value="NDT80_DNA-bd_dom_sf"/>
</dbReference>
<feature type="DNA-binding region" description="NDT80" evidence="2">
    <location>
        <begin position="1"/>
        <end position="86"/>
    </location>
</feature>
<dbReference type="Gene3D" id="2.60.40.1390">
    <property type="entry name" value="NDT80 DNA-binding domain"/>
    <property type="match status" value="1"/>
</dbReference>
<accession>A0A9Q0YL67</accession>
<evidence type="ECO:0000259" key="3">
    <source>
        <dbReference type="PROSITE" id="PS51517"/>
    </source>
</evidence>
<dbReference type="InterPro" id="IPR024061">
    <property type="entry name" value="NDT80_DNA-bd_dom"/>
</dbReference>
<dbReference type="SUPFAM" id="SSF49417">
    <property type="entry name" value="p53-like transcription factors"/>
    <property type="match status" value="1"/>
</dbReference>
<dbReference type="GO" id="GO:0016540">
    <property type="term" value="P:protein autoprocessing"/>
    <property type="evidence" value="ECO:0007669"/>
    <property type="project" value="TreeGrafter"/>
</dbReference>
<dbReference type="GO" id="GO:0045893">
    <property type="term" value="P:positive regulation of DNA-templated transcription"/>
    <property type="evidence" value="ECO:0007669"/>
    <property type="project" value="TreeGrafter"/>
</dbReference>
<protein>
    <submittedName>
        <fullName evidence="4">Myelin regulatory factor</fullName>
    </submittedName>
</protein>
<dbReference type="GO" id="GO:0005634">
    <property type="term" value="C:nucleus"/>
    <property type="evidence" value="ECO:0007669"/>
    <property type="project" value="TreeGrafter"/>
</dbReference>
<evidence type="ECO:0000256" key="1">
    <source>
        <dbReference type="ARBA" id="ARBA00023125"/>
    </source>
</evidence>
<dbReference type="PROSITE" id="PS51517">
    <property type="entry name" value="NDT80"/>
    <property type="match status" value="1"/>
</dbReference>
<dbReference type="GO" id="GO:0005789">
    <property type="term" value="C:endoplasmic reticulum membrane"/>
    <property type="evidence" value="ECO:0007669"/>
    <property type="project" value="TreeGrafter"/>
</dbReference>